<dbReference type="AlphaFoldDB" id="A0A917TVM2"/>
<dbReference type="InterPro" id="IPR000845">
    <property type="entry name" value="Nucleoside_phosphorylase_d"/>
</dbReference>
<dbReference type="RefSeq" id="WP_190252044.1">
    <property type="nucleotide sequence ID" value="NZ_BMPI01000022.1"/>
</dbReference>
<dbReference type="SUPFAM" id="SSF53167">
    <property type="entry name" value="Purine and uridine phosphorylases"/>
    <property type="match status" value="1"/>
</dbReference>
<dbReference type="Proteomes" id="UP000642070">
    <property type="component" value="Unassembled WGS sequence"/>
</dbReference>
<dbReference type="Gene3D" id="3.40.50.1580">
    <property type="entry name" value="Nucleoside phosphorylase domain"/>
    <property type="match status" value="1"/>
</dbReference>
<dbReference type="GO" id="GO:0008782">
    <property type="term" value="F:adenosylhomocysteine nucleosidase activity"/>
    <property type="evidence" value="ECO:0007669"/>
    <property type="project" value="TreeGrafter"/>
</dbReference>
<feature type="domain" description="Nucleoside phosphorylase" evidence="1">
    <location>
        <begin position="45"/>
        <end position="285"/>
    </location>
</feature>
<dbReference type="GO" id="GO:0009116">
    <property type="term" value="P:nucleoside metabolic process"/>
    <property type="evidence" value="ECO:0007669"/>
    <property type="project" value="InterPro"/>
</dbReference>
<dbReference type="GO" id="GO:0008930">
    <property type="term" value="F:methylthioadenosine nucleosidase activity"/>
    <property type="evidence" value="ECO:0007669"/>
    <property type="project" value="TreeGrafter"/>
</dbReference>
<reference evidence="2" key="2">
    <citation type="submission" date="2020-09" db="EMBL/GenBank/DDBJ databases">
        <authorList>
            <person name="Sun Q."/>
            <person name="Ohkuma M."/>
        </authorList>
    </citation>
    <scope>NUCLEOTIDE SEQUENCE</scope>
    <source>
        <strain evidence="2">JCM 19831</strain>
    </source>
</reference>
<accession>A0A917TVM2</accession>
<evidence type="ECO:0000259" key="1">
    <source>
        <dbReference type="Pfam" id="PF01048"/>
    </source>
</evidence>
<keyword evidence="3" id="KW-1185">Reference proteome</keyword>
<dbReference type="InterPro" id="IPR035994">
    <property type="entry name" value="Nucleoside_phosphorylase_sf"/>
</dbReference>
<name>A0A917TVM2_9ACTN</name>
<dbReference type="GO" id="GO:0019284">
    <property type="term" value="P:L-methionine salvage from S-adenosylmethionine"/>
    <property type="evidence" value="ECO:0007669"/>
    <property type="project" value="TreeGrafter"/>
</dbReference>
<dbReference type="PANTHER" id="PTHR46832">
    <property type="entry name" value="5'-METHYLTHIOADENOSINE/S-ADENOSYLHOMOCYSTEINE NUCLEOSIDASE"/>
    <property type="match status" value="1"/>
</dbReference>
<dbReference type="EMBL" id="BMPI01000022">
    <property type="protein sequence ID" value="GGM40121.1"/>
    <property type="molecule type" value="Genomic_DNA"/>
</dbReference>
<reference evidence="2" key="1">
    <citation type="journal article" date="2014" name="Int. J. Syst. Evol. Microbiol.">
        <title>Complete genome sequence of Corynebacterium casei LMG S-19264T (=DSM 44701T), isolated from a smear-ripened cheese.</title>
        <authorList>
            <consortium name="US DOE Joint Genome Institute (JGI-PGF)"/>
            <person name="Walter F."/>
            <person name="Albersmeier A."/>
            <person name="Kalinowski J."/>
            <person name="Ruckert C."/>
        </authorList>
    </citation>
    <scope>NUCLEOTIDE SEQUENCE</scope>
    <source>
        <strain evidence="2">JCM 19831</strain>
    </source>
</reference>
<comment type="caution">
    <text evidence="2">The sequence shown here is derived from an EMBL/GenBank/DDBJ whole genome shotgun (WGS) entry which is preliminary data.</text>
</comment>
<dbReference type="CDD" id="cd09008">
    <property type="entry name" value="MTAN"/>
    <property type="match status" value="1"/>
</dbReference>
<dbReference type="Pfam" id="PF01048">
    <property type="entry name" value="PNP_UDP_1"/>
    <property type="match status" value="1"/>
</dbReference>
<evidence type="ECO:0000313" key="2">
    <source>
        <dbReference type="EMBL" id="GGM40121.1"/>
    </source>
</evidence>
<organism evidence="2 3">
    <name type="scientific">Dactylosporangium sucinum</name>
    <dbReference type="NCBI Taxonomy" id="1424081"/>
    <lineage>
        <taxon>Bacteria</taxon>
        <taxon>Bacillati</taxon>
        <taxon>Actinomycetota</taxon>
        <taxon>Actinomycetes</taxon>
        <taxon>Micromonosporales</taxon>
        <taxon>Micromonosporaceae</taxon>
        <taxon>Dactylosporangium</taxon>
    </lineage>
</organism>
<gene>
    <name evidence="2" type="primary">mtnN</name>
    <name evidence="2" type="ORF">GCM10007977_046890</name>
</gene>
<dbReference type="GO" id="GO:0005829">
    <property type="term" value="C:cytosol"/>
    <property type="evidence" value="ECO:0007669"/>
    <property type="project" value="TreeGrafter"/>
</dbReference>
<proteinExistence type="predicted"/>
<evidence type="ECO:0000313" key="3">
    <source>
        <dbReference type="Proteomes" id="UP000642070"/>
    </source>
</evidence>
<protein>
    <submittedName>
        <fullName evidence="2">5'-methylthioadenosine/S-adenosylhomocysteine nucleosidase</fullName>
    </submittedName>
</protein>
<sequence>MSQQNIGAYAAGGGTVNVGGNAIGQQYTHHEESRRRPGRQQRADVGVLTVLTEELSAVVEVLQSHRNYRSFQLPQGAQAYTADVPAEGGNLRVVATQTLDRGPRSAAVAYDRLQASFRPSVVLLVGIAGGIDAKVDIGDVVIADQVVYYDARRETEDGPQRRGQSHPMTPAMRHRLNEFFRRSSGSVAAADGRNIRVWRGPIGSGDAVVTDRNADIIAFLRRFNEKTLAVETEAGGVGQASYEYLDAEQVSHGWLTIRGISDHADREKGYAHHALAARHAALVMDRLLPLLRLEED</sequence>
<dbReference type="PANTHER" id="PTHR46832:SF1">
    <property type="entry name" value="5'-METHYLTHIOADENOSINE_S-ADENOSYLHOMOCYSTEINE NUCLEOSIDASE"/>
    <property type="match status" value="1"/>
</dbReference>